<proteinExistence type="inferred from homology"/>
<dbReference type="InterPro" id="IPR036950">
    <property type="entry name" value="PBP_transglycosylase"/>
</dbReference>
<dbReference type="PANTHER" id="PTHR32282:SF33">
    <property type="entry name" value="PEPTIDOGLYCAN GLYCOSYLTRANSFERASE"/>
    <property type="match status" value="1"/>
</dbReference>
<evidence type="ECO:0000256" key="3">
    <source>
        <dbReference type="ARBA" id="ARBA00007739"/>
    </source>
</evidence>
<evidence type="ECO:0000256" key="13">
    <source>
        <dbReference type="SAM" id="Phobius"/>
    </source>
</evidence>
<keyword evidence="7" id="KW-0808">Transferase</keyword>
<evidence type="ECO:0000256" key="6">
    <source>
        <dbReference type="ARBA" id="ARBA00022676"/>
    </source>
</evidence>
<keyword evidence="5" id="KW-0645">Protease</keyword>
<comment type="catalytic activity">
    <reaction evidence="11">
        <text>[GlcNAc-(1-&gt;4)-Mur2Ac(oyl-L-Ala-gamma-D-Glu-L-Lys-D-Ala-D-Ala)](n)-di-trans,octa-cis-undecaprenyl diphosphate + beta-D-GlcNAc-(1-&gt;4)-Mur2Ac(oyl-L-Ala-gamma-D-Glu-L-Lys-D-Ala-D-Ala)-di-trans,octa-cis-undecaprenyl diphosphate = [GlcNAc-(1-&gt;4)-Mur2Ac(oyl-L-Ala-gamma-D-Glu-L-Lys-D-Ala-D-Ala)](n+1)-di-trans,octa-cis-undecaprenyl diphosphate + di-trans,octa-cis-undecaprenyl diphosphate + H(+)</text>
        <dbReference type="Rhea" id="RHEA:23708"/>
        <dbReference type="Rhea" id="RHEA-COMP:9602"/>
        <dbReference type="Rhea" id="RHEA-COMP:9603"/>
        <dbReference type="ChEBI" id="CHEBI:15378"/>
        <dbReference type="ChEBI" id="CHEBI:58405"/>
        <dbReference type="ChEBI" id="CHEBI:60033"/>
        <dbReference type="ChEBI" id="CHEBI:78435"/>
        <dbReference type="EC" id="2.4.99.28"/>
    </reaction>
</comment>
<dbReference type="SUPFAM" id="SSF56601">
    <property type="entry name" value="beta-lactamase/transpeptidase-like"/>
    <property type="match status" value="1"/>
</dbReference>
<dbReference type="GO" id="GO:0008955">
    <property type="term" value="F:peptidoglycan glycosyltransferase activity"/>
    <property type="evidence" value="ECO:0007669"/>
    <property type="project" value="UniProtKB-EC"/>
</dbReference>
<evidence type="ECO:0000256" key="12">
    <source>
        <dbReference type="SAM" id="MobiDB-lite"/>
    </source>
</evidence>
<dbReference type="RefSeq" id="WP_044333618.1">
    <property type="nucleotide sequence ID" value="NZ_CP010836.1"/>
</dbReference>
<evidence type="ECO:0000256" key="2">
    <source>
        <dbReference type="ARBA" id="ARBA00007090"/>
    </source>
</evidence>
<dbReference type="KEGG" id="sphi:TS85_16095"/>
<dbReference type="Proteomes" id="UP000032300">
    <property type="component" value="Chromosome"/>
</dbReference>
<dbReference type="UniPathway" id="UPA00219"/>
<dbReference type="InterPro" id="IPR050396">
    <property type="entry name" value="Glycosyltr_51/Transpeptidase"/>
</dbReference>
<keyword evidence="4" id="KW-0121">Carboxypeptidase</keyword>
<comment type="similarity">
    <text evidence="3">In the N-terminal section; belongs to the glycosyltransferase 51 family.</text>
</comment>
<feature type="region of interest" description="Disordered" evidence="12">
    <location>
        <begin position="269"/>
        <end position="288"/>
    </location>
</feature>
<feature type="domain" description="Glycosyl transferase family 51" evidence="15">
    <location>
        <begin position="120"/>
        <end position="272"/>
    </location>
</feature>
<reference evidence="16 17" key="2">
    <citation type="submission" date="2015-02" db="EMBL/GenBank/DDBJ databases">
        <title>The complete genome of Sphingomonas hengshuiensis sp. WHSC-8 isolated from soil of Hengshui Lake.</title>
        <authorList>
            <person name="Wei S."/>
            <person name="Guo J."/>
            <person name="Su C."/>
            <person name="Wu R."/>
            <person name="Zhang Z."/>
            <person name="Liang K."/>
            <person name="Li H."/>
            <person name="Wang T."/>
            <person name="Liu H."/>
            <person name="Zhang C."/>
            <person name="Li Z."/>
            <person name="Wang Q."/>
            <person name="Meng J."/>
        </authorList>
    </citation>
    <scope>NUCLEOTIDE SEQUENCE [LARGE SCALE GENOMIC DNA]</scope>
    <source>
        <strain evidence="16 17">WHSC-8</strain>
    </source>
</reference>
<dbReference type="InterPro" id="IPR023346">
    <property type="entry name" value="Lysozyme-like_dom_sf"/>
</dbReference>
<evidence type="ECO:0000313" key="17">
    <source>
        <dbReference type="Proteomes" id="UP000032300"/>
    </source>
</evidence>
<dbReference type="PANTHER" id="PTHR32282">
    <property type="entry name" value="BINDING PROTEIN TRANSPEPTIDASE, PUTATIVE-RELATED"/>
    <property type="match status" value="1"/>
</dbReference>
<evidence type="ECO:0000313" key="16">
    <source>
        <dbReference type="EMBL" id="AJP72988.1"/>
    </source>
</evidence>
<evidence type="ECO:0000256" key="5">
    <source>
        <dbReference type="ARBA" id="ARBA00022670"/>
    </source>
</evidence>
<evidence type="ECO:0000256" key="8">
    <source>
        <dbReference type="ARBA" id="ARBA00022801"/>
    </source>
</evidence>
<protein>
    <recommendedName>
        <fullName evidence="10">peptidoglycan glycosyltransferase</fullName>
        <ecNumber evidence="10">2.4.99.28</ecNumber>
    </recommendedName>
</protein>
<dbReference type="InterPro" id="IPR012338">
    <property type="entry name" value="Beta-lactam/transpept-like"/>
</dbReference>
<dbReference type="GO" id="GO:0006508">
    <property type="term" value="P:proteolysis"/>
    <property type="evidence" value="ECO:0007669"/>
    <property type="project" value="UniProtKB-KW"/>
</dbReference>
<dbReference type="EC" id="2.4.99.28" evidence="10"/>
<evidence type="ECO:0000256" key="10">
    <source>
        <dbReference type="ARBA" id="ARBA00044770"/>
    </source>
</evidence>
<keyword evidence="13" id="KW-1133">Transmembrane helix</keyword>
<evidence type="ECO:0000256" key="11">
    <source>
        <dbReference type="ARBA" id="ARBA00049902"/>
    </source>
</evidence>
<dbReference type="EMBL" id="CP010836">
    <property type="protein sequence ID" value="AJP72988.1"/>
    <property type="molecule type" value="Genomic_DNA"/>
</dbReference>
<dbReference type="GO" id="GO:0009252">
    <property type="term" value="P:peptidoglycan biosynthetic process"/>
    <property type="evidence" value="ECO:0007669"/>
    <property type="project" value="UniProtKB-UniPathway"/>
</dbReference>
<evidence type="ECO:0000256" key="9">
    <source>
        <dbReference type="ARBA" id="ARBA00023268"/>
    </source>
</evidence>
<dbReference type="SUPFAM" id="SSF53955">
    <property type="entry name" value="Lysozyme-like"/>
    <property type="match status" value="1"/>
</dbReference>
<dbReference type="InterPro" id="IPR001460">
    <property type="entry name" value="PCN-bd_Tpept"/>
</dbReference>
<feature type="transmembrane region" description="Helical" evidence="13">
    <location>
        <begin position="45"/>
        <end position="69"/>
    </location>
</feature>
<evidence type="ECO:0000256" key="4">
    <source>
        <dbReference type="ARBA" id="ARBA00022645"/>
    </source>
</evidence>
<dbReference type="Pfam" id="PF00912">
    <property type="entry name" value="Transgly"/>
    <property type="match status" value="1"/>
</dbReference>
<dbReference type="Gene3D" id="1.10.3810.10">
    <property type="entry name" value="Biosynthetic peptidoglycan transglycosylase-like"/>
    <property type="match status" value="1"/>
</dbReference>
<keyword evidence="17" id="KW-1185">Reference proteome</keyword>
<keyword evidence="8" id="KW-0378">Hydrolase</keyword>
<evidence type="ECO:0000259" key="14">
    <source>
        <dbReference type="Pfam" id="PF00905"/>
    </source>
</evidence>
<comment type="pathway">
    <text evidence="1">Cell wall biogenesis; peptidoglycan biosynthesis.</text>
</comment>
<comment type="similarity">
    <text evidence="2">In the C-terminal section; belongs to the transpeptidase family.</text>
</comment>
<feature type="region of interest" description="Disordered" evidence="12">
    <location>
        <begin position="8"/>
        <end position="35"/>
    </location>
</feature>
<name>A0A7U4LG66_9SPHN</name>
<keyword evidence="9" id="KW-0511">Multifunctional enzyme</keyword>
<accession>A0A7U4LG66</accession>
<keyword evidence="13" id="KW-0812">Transmembrane</keyword>
<feature type="domain" description="Penicillin-binding protein transpeptidase" evidence="14">
    <location>
        <begin position="474"/>
        <end position="716"/>
    </location>
</feature>
<sequence>MPARFAFAPSIPGGSAGAPRPPSGGRLPGNTRRNPAAPTDWASRIFFAAGAFILLTVAAAMAGLFYLGLHPLDPAPVIALERQPTIVFLDADGRKLASELAPGPHVRDLMRRAENGQPNARHVLDAVVAIEDQDFWERDGVALLPLAKAMLLEGRGGSTLTMQLIKNVYWRPDRQLRNTDDGEARVRAERWPDRFIRKFQEIFGAPTIERQLDKPAILGAYLRRAPDYDSQGRGIEPVAQLFYGKYPEELTAAEAATLAATLKGPSGYDPRNVGIPGRQPPRTKGRDGRQIYAPNTPLSSPDGCDSGGRRLLNNRCRALLVLAKMRTRHLPGSQSPMLSEADYAAARQEVLTLGTCDDSPRMAKQRALGLRTPDEQRCRRTPNGFLAIAMEELDGLGIKASEGETLEVATSFERASHTRAVSVIEALKQCAFPPTEMGVADLRFDGGVRSIIELPPQGADFSRDPEATKSYFGIPPGSTLKPFIYAAYLAADPTRTEATPIADDNALPERARDRAQWPVQQNMPWWTNRDAPAATMSLAEAFARSRNRPVLRMAAEMGPEPIRAMMDRAGMRFYGVRDSLEAGPAHGFPTTLAQKWPMALLGEGGAARVRPVELAAAYAAFANAGHVVRAHAIIEVVAIGSDGRRRVLYRRPPPTGAAAIDPGIAQKVDTLLAGVVRSGTAADTAMAALGTRGKTGTISGSRYGWFIGYVPGTDRIVGVWIHSPVVRTRDESSHEGNRQLEVNGADAAKIAYAVLGAATGDTAGGPIPEVCPKASRVLGEGLKRLSARRAEAEGA</sequence>
<evidence type="ECO:0000259" key="15">
    <source>
        <dbReference type="Pfam" id="PF00912"/>
    </source>
</evidence>
<dbReference type="AlphaFoldDB" id="A0A7U4LG66"/>
<keyword evidence="6" id="KW-0328">Glycosyltransferase</keyword>
<keyword evidence="13" id="KW-0472">Membrane</keyword>
<dbReference type="GO" id="GO:0004180">
    <property type="term" value="F:carboxypeptidase activity"/>
    <property type="evidence" value="ECO:0007669"/>
    <property type="project" value="UniProtKB-KW"/>
</dbReference>
<evidence type="ECO:0000256" key="7">
    <source>
        <dbReference type="ARBA" id="ARBA00022679"/>
    </source>
</evidence>
<gene>
    <name evidence="16" type="ORF">TS85_16095</name>
</gene>
<dbReference type="Gene3D" id="3.40.710.10">
    <property type="entry name" value="DD-peptidase/beta-lactamase superfamily"/>
    <property type="match status" value="1"/>
</dbReference>
<dbReference type="GO" id="GO:0008658">
    <property type="term" value="F:penicillin binding"/>
    <property type="evidence" value="ECO:0007669"/>
    <property type="project" value="InterPro"/>
</dbReference>
<evidence type="ECO:0000256" key="1">
    <source>
        <dbReference type="ARBA" id="ARBA00004752"/>
    </source>
</evidence>
<organism evidence="16 17">
    <name type="scientific">Sphingomonas hengshuiensis</name>
    <dbReference type="NCBI Taxonomy" id="1609977"/>
    <lineage>
        <taxon>Bacteria</taxon>
        <taxon>Pseudomonadati</taxon>
        <taxon>Pseudomonadota</taxon>
        <taxon>Alphaproteobacteria</taxon>
        <taxon>Sphingomonadales</taxon>
        <taxon>Sphingomonadaceae</taxon>
        <taxon>Sphingomonas</taxon>
    </lineage>
</organism>
<dbReference type="InterPro" id="IPR001264">
    <property type="entry name" value="Glyco_trans_51"/>
</dbReference>
<reference evidence="16 17" key="1">
    <citation type="journal article" date="2015" name="Int. J. Syst. Evol. Microbiol.">
        <title>Sphingomonas hengshuiensis sp. nov., isolated from lake wetland.</title>
        <authorList>
            <person name="Wei S."/>
            <person name="Wang T."/>
            <person name="Liu H."/>
            <person name="Zhang C."/>
            <person name="Guo J."/>
            <person name="Wang Q."/>
            <person name="Liang K."/>
            <person name="Zhang Z."/>
        </authorList>
    </citation>
    <scope>NUCLEOTIDE SEQUENCE [LARGE SCALE GENOMIC DNA]</scope>
    <source>
        <strain evidence="16 17">WHSC-8</strain>
    </source>
</reference>
<dbReference type="Pfam" id="PF00905">
    <property type="entry name" value="Transpeptidase"/>
    <property type="match status" value="1"/>
</dbReference>
<dbReference type="GO" id="GO:0030288">
    <property type="term" value="C:outer membrane-bounded periplasmic space"/>
    <property type="evidence" value="ECO:0007669"/>
    <property type="project" value="TreeGrafter"/>
</dbReference>